<comment type="caution">
    <text evidence="1">The sequence shown here is derived from an EMBL/GenBank/DDBJ whole genome shotgun (WGS) entry which is preliminary data.</text>
</comment>
<evidence type="ECO:0000313" key="1">
    <source>
        <dbReference type="EMBL" id="GAF93216.1"/>
    </source>
</evidence>
<proteinExistence type="predicted"/>
<reference evidence="1" key="1">
    <citation type="journal article" date="2014" name="Front. Microbiol.">
        <title>High frequency of phylogenetically diverse reductive dehalogenase-homologous genes in deep subseafloor sedimentary metagenomes.</title>
        <authorList>
            <person name="Kawai M."/>
            <person name="Futagami T."/>
            <person name="Toyoda A."/>
            <person name="Takaki Y."/>
            <person name="Nishi S."/>
            <person name="Hori S."/>
            <person name="Arai W."/>
            <person name="Tsubouchi T."/>
            <person name="Morono Y."/>
            <person name="Uchiyama I."/>
            <person name="Ito T."/>
            <person name="Fujiyama A."/>
            <person name="Inagaki F."/>
            <person name="Takami H."/>
        </authorList>
    </citation>
    <scope>NUCLEOTIDE SEQUENCE</scope>
    <source>
        <strain evidence="1">Expedition CK06-06</strain>
    </source>
</reference>
<accession>X0U1G3</accession>
<gene>
    <name evidence="1" type="ORF">S01H1_29830</name>
</gene>
<protein>
    <submittedName>
        <fullName evidence="1">Uncharacterized protein</fullName>
    </submittedName>
</protein>
<sequence length="144" mass="15935">MTIQMMGAVLAQETYTDETGRFHIVDPIGLITLPVALRKEFEQSGKKRAVARLPDSVAVLLLWGGKPGEKYTLAGSFVYPSGHVVPMPVQEKTWENSPNVRLLVHQGGDIDFSRTGVFKFKFIINGEPTGELSLPILWEDELPA</sequence>
<name>X0U1G3_9ZZZZ</name>
<dbReference type="AlphaFoldDB" id="X0U1G3"/>
<dbReference type="EMBL" id="BARS01018327">
    <property type="protein sequence ID" value="GAF93216.1"/>
    <property type="molecule type" value="Genomic_DNA"/>
</dbReference>
<organism evidence="1">
    <name type="scientific">marine sediment metagenome</name>
    <dbReference type="NCBI Taxonomy" id="412755"/>
    <lineage>
        <taxon>unclassified sequences</taxon>
        <taxon>metagenomes</taxon>
        <taxon>ecological metagenomes</taxon>
    </lineage>
</organism>